<evidence type="ECO:0000256" key="1">
    <source>
        <dbReference type="ARBA" id="ARBA00023125"/>
    </source>
</evidence>
<evidence type="ECO:0000259" key="2">
    <source>
        <dbReference type="PROSITE" id="PS50943"/>
    </source>
</evidence>
<reference evidence="3 4" key="1">
    <citation type="submission" date="2023-12" db="EMBL/GenBank/DDBJ databases">
        <title>Redefining Piscine Lactococcosis.</title>
        <authorList>
            <person name="Heckman T.I."/>
            <person name="Yazdi Z."/>
            <person name="Older C.E."/>
            <person name="Griffin M.J."/>
            <person name="Waldbieser G.C."/>
            <person name="Chow A.M."/>
            <person name="Medina Silva I."/>
            <person name="Anenson K.M."/>
            <person name="Garcia J.C."/>
            <person name="LaFrentz B.R."/>
            <person name="Slavic D."/>
            <person name="Toohey-Kurth K.L."/>
            <person name="Yant P."/>
            <person name="Fritz H.M."/>
            <person name="Henderson E."/>
            <person name="McDowall R."/>
            <person name="Cai H."/>
            <person name="Adikson M."/>
            <person name="Soto E."/>
        </authorList>
    </citation>
    <scope>NUCLEOTIDE SEQUENCE [LARGE SCALE GENOMIC DNA]</scope>
    <source>
        <strain evidence="3 4">R21-91A</strain>
    </source>
</reference>
<feature type="domain" description="HTH cro/C1-type" evidence="2">
    <location>
        <begin position="6"/>
        <end position="60"/>
    </location>
</feature>
<dbReference type="PANTHER" id="PTHR46558">
    <property type="entry name" value="TRACRIPTIONAL REGULATORY PROTEIN-RELATED-RELATED"/>
    <property type="match status" value="1"/>
</dbReference>
<dbReference type="CDD" id="cd00093">
    <property type="entry name" value="HTH_XRE"/>
    <property type="match status" value="1"/>
</dbReference>
<dbReference type="SUPFAM" id="SSF47413">
    <property type="entry name" value="lambda repressor-like DNA-binding domains"/>
    <property type="match status" value="1"/>
</dbReference>
<dbReference type="InterPro" id="IPR010982">
    <property type="entry name" value="Lambda_DNA-bd_dom_sf"/>
</dbReference>
<keyword evidence="1" id="KW-0238">DNA-binding</keyword>
<dbReference type="Pfam" id="PF01381">
    <property type="entry name" value="HTH_3"/>
    <property type="match status" value="1"/>
</dbReference>
<proteinExistence type="predicted"/>
<evidence type="ECO:0000313" key="3">
    <source>
        <dbReference type="EMBL" id="WYC66435.1"/>
    </source>
</evidence>
<dbReference type="SMART" id="SM00530">
    <property type="entry name" value="HTH_XRE"/>
    <property type="match status" value="1"/>
</dbReference>
<keyword evidence="4" id="KW-1185">Reference proteome</keyword>
<organism evidence="3 4">
    <name type="scientific">Lactococcus petauri</name>
    <dbReference type="NCBI Taxonomy" id="1940789"/>
    <lineage>
        <taxon>Bacteria</taxon>
        <taxon>Bacillati</taxon>
        <taxon>Bacillota</taxon>
        <taxon>Bacilli</taxon>
        <taxon>Lactobacillales</taxon>
        <taxon>Streptococcaceae</taxon>
        <taxon>Lactococcus</taxon>
    </lineage>
</organism>
<gene>
    <name evidence="3" type="ORF">VNN45_06000</name>
</gene>
<dbReference type="InterPro" id="IPR001387">
    <property type="entry name" value="Cro/C1-type_HTH"/>
</dbReference>
<dbReference type="Proteomes" id="UP001456368">
    <property type="component" value="Chromosome"/>
</dbReference>
<dbReference type="PROSITE" id="PS50943">
    <property type="entry name" value="HTH_CROC1"/>
    <property type="match status" value="1"/>
</dbReference>
<accession>A0ABZ2SDW4</accession>
<dbReference type="PANTHER" id="PTHR46558:SF11">
    <property type="entry name" value="HTH-TYPE TRANSCRIPTIONAL REGULATOR XRE"/>
    <property type="match status" value="1"/>
</dbReference>
<dbReference type="EMBL" id="CP141698">
    <property type="protein sequence ID" value="WYC66435.1"/>
    <property type="molecule type" value="Genomic_DNA"/>
</dbReference>
<dbReference type="RefSeq" id="WP_338954674.1">
    <property type="nucleotide sequence ID" value="NZ_CP141697.1"/>
</dbReference>
<sequence>MLKNRLKNARLDKGLTQNQIAQKLEVSQAMYQKWEQGLRNPKKETIDRLAEALEVSPEYLTGKMYNINLEDYNPSQEDIKKIKKIISDYFSEKNKI</sequence>
<dbReference type="Gene3D" id="1.10.260.40">
    <property type="entry name" value="lambda repressor-like DNA-binding domains"/>
    <property type="match status" value="1"/>
</dbReference>
<name>A0ABZ2SDW4_9LACT</name>
<evidence type="ECO:0000313" key="4">
    <source>
        <dbReference type="Proteomes" id="UP001456368"/>
    </source>
</evidence>
<protein>
    <submittedName>
        <fullName evidence="3">Helix-turn-helix transcriptional regulator</fullName>
    </submittedName>
</protein>